<dbReference type="HOGENOM" id="CLU_001724_1_0_1"/>
<keyword evidence="2" id="KW-0328">Glycosyltransferase</keyword>
<dbReference type="CDD" id="cd03784">
    <property type="entry name" value="GT1_Gtf-like"/>
    <property type="match status" value="1"/>
</dbReference>
<dbReference type="Gramene" id="EOY16766">
    <property type="protein sequence ID" value="EOY16766"/>
    <property type="gene ID" value="TCM_035638"/>
</dbReference>
<evidence type="ECO:0000313" key="4">
    <source>
        <dbReference type="EMBL" id="EOY16766.1"/>
    </source>
</evidence>
<dbReference type="Pfam" id="PF00201">
    <property type="entry name" value="UDPGT"/>
    <property type="match status" value="1"/>
</dbReference>
<accession>A0A061FI82</accession>
<dbReference type="PANTHER" id="PTHR48047">
    <property type="entry name" value="GLYCOSYLTRANSFERASE"/>
    <property type="match status" value="1"/>
</dbReference>
<dbReference type="eggNOG" id="KOG1192">
    <property type="taxonomic scope" value="Eukaryota"/>
</dbReference>
<dbReference type="Proteomes" id="UP000026915">
    <property type="component" value="Chromosome 8"/>
</dbReference>
<keyword evidence="5" id="KW-1185">Reference proteome</keyword>
<dbReference type="GO" id="GO:0035251">
    <property type="term" value="F:UDP-glucosyltransferase activity"/>
    <property type="evidence" value="ECO:0000318"/>
    <property type="project" value="GO_Central"/>
</dbReference>
<comment type="similarity">
    <text evidence="1">Belongs to the UDP-glycosyltransferase family.</text>
</comment>
<dbReference type="AlphaFoldDB" id="A0A061FI82"/>
<dbReference type="Gene3D" id="3.40.50.2000">
    <property type="entry name" value="Glycogen Phosphorylase B"/>
    <property type="match status" value="2"/>
</dbReference>
<reference evidence="4 5" key="1">
    <citation type="journal article" date="2013" name="Genome Biol.">
        <title>The genome sequence of the most widely cultivated cacao type and its use to identify candidate genes regulating pod color.</title>
        <authorList>
            <person name="Motamayor J.C."/>
            <person name="Mockaitis K."/>
            <person name="Schmutz J."/>
            <person name="Haiminen N."/>
            <person name="Iii D.L."/>
            <person name="Cornejo O."/>
            <person name="Findley S.D."/>
            <person name="Zheng P."/>
            <person name="Utro F."/>
            <person name="Royaert S."/>
            <person name="Saski C."/>
            <person name="Jenkins J."/>
            <person name="Podicheti R."/>
            <person name="Zhao M."/>
            <person name="Scheffler B.E."/>
            <person name="Stack J.C."/>
            <person name="Feltus F.A."/>
            <person name="Mustiga G.M."/>
            <person name="Amores F."/>
            <person name="Phillips W."/>
            <person name="Marelli J.P."/>
            <person name="May G.D."/>
            <person name="Shapiro H."/>
            <person name="Ma J."/>
            <person name="Bustamante C.D."/>
            <person name="Schnell R.J."/>
            <person name="Main D."/>
            <person name="Gilbert D."/>
            <person name="Parida L."/>
            <person name="Kuhn D.N."/>
        </authorList>
    </citation>
    <scope>NUCLEOTIDE SEQUENCE [LARGE SCALE GENOMIC DNA]</scope>
    <source>
        <strain evidence="5">cv. Matina 1-6</strain>
    </source>
</reference>
<dbReference type="SUPFAM" id="SSF53756">
    <property type="entry name" value="UDP-Glycosyltransferase/glycogen phosphorylase"/>
    <property type="match status" value="1"/>
</dbReference>
<evidence type="ECO:0000256" key="2">
    <source>
        <dbReference type="ARBA" id="ARBA00022676"/>
    </source>
</evidence>
<dbReference type="FunFam" id="3.40.50.2000:FF:000047">
    <property type="entry name" value="Glycosyltransferase"/>
    <property type="match status" value="1"/>
</dbReference>
<evidence type="ECO:0000256" key="3">
    <source>
        <dbReference type="ARBA" id="ARBA00022679"/>
    </source>
</evidence>
<evidence type="ECO:0000313" key="5">
    <source>
        <dbReference type="Proteomes" id="UP000026915"/>
    </source>
</evidence>
<dbReference type="OMA" id="GAKEWHR"/>
<organism evidence="4 5">
    <name type="scientific">Theobroma cacao</name>
    <name type="common">Cacao</name>
    <name type="synonym">Cocoa</name>
    <dbReference type="NCBI Taxonomy" id="3641"/>
    <lineage>
        <taxon>Eukaryota</taxon>
        <taxon>Viridiplantae</taxon>
        <taxon>Streptophyta</taxon>
        <taxon>Embryophyta</taxon>
        <taxon>Tracheophyta</taxon>
        <taxon>Spermatophyta</taxon>
        <taxon>Magnoliopsida</taxon>
        <taxon>eudicotyledons</taxon>
        <taxon>Gunneridae</taxon>
        <taxon>Pentapetalae</taxon>
        <taxon>rosids</taxon>
        <taxon>malvids</taxon>
        <taxon>Malvales</taxon>
        <taxon>Malvaceae</taxon>
        <taxon>Byttnerioideae</taxon>
        <taxon>Theobroma</taxon>
    </lineage>
</organism>
<dbReference type="EMBL" id="CM001886">
    <property type="protein sequence ID" value="EOY16766.1"/>
    <property type="molecule type" value="Genomic_DNA"/>
</dbReference>
<dbReference type="InterPro" id="IPR002213">
    <property type="entry name" value="UDP_glucos_trans"/>
</dbReference>
<sequence length="288" mass="32457">MTRLQLPTFIIEEAENERKELIYQALKSDQTSYGVIINSFHELHPAYSEYYSKFLGRKAWHIGPVSLCNKNDEDKADRGNAASIDRHECLRWLDSKKPNSVVYICFGSLFRSSAGQLNEIAKGLEASGQDFIWVLKKGEKQEWLPEGFEERVKGKGLMIRGWAPQVLTLDHEAVGGFITHCGWNSTIESISAGVPMVTWPLYAEQFCNEKLVTDVLKIGVDVGAKEWHRWVDDTKFSVTKEDIERAVTRIMVGKEAEGIRNRARALKDMARKAAEGGGSSYSDLNALL</sequence>
<keyword evidence="3 4" id="KW-0808">Transferase</keyword>
<protein>
    <submittedName>
        <fullName evidence="4">UDP-glucosyl transferase 73B3, putative</fullName>
    </submittedName>
</protein>
<dbReference type="PANTHER" id="PTHR48047:SF45">
    <property type="entry name" value="SCOPOLETIN GLUCOSYLTRANSFERASE-LIKE"/>
    <property type="match status" value="1"/>
</dbReference>
<gene>
    <name evidence="4" type="ORF">TCM_035638</name>
</gene>
<proteinExistence type="inferred from homology"/>
<name>A0A061FI82_THECC</name>
<dbReference type="InParanoid" id="A0A061FI82"/>
<evidence type="ECO:0000256" key="1">
    <source>
        <dbReference type="ARBA" id="ARBA00009995"/>
    </source>
</evidence>